<dbReference type="EMBL" id="PJQY01003891">
    <property type="protein sequence ID" value="PQM33727.1"/>
    <property type="molecule type" value="Genomic_DNA"/>
</dbReference>
<gene>
    <name evidence="2" type="ORF">Pyn_37631</name>
</gene>
<dbReference type="Pfam" id="PF13246">
    <property type="entry name" value="Cation_ATPase"/>
    <property type="match status" value="1"/>
</dbReference>
<name>A0A314U8I3_PRUYE</name>
<sequence length="203" mass="22230">MVVNKIWICEKPLHVKGKSKEILSSEISGASSILLQVIFQNTSSEVIKEDRKTSILGTPTESALLEFGLLLGGDFDAVRREANILKVDPFNSVRKKMSVLVAYPHGGKRAFCKGASEIVLGMCNKFIDFNGESVILSQEQVKNITDVIDSFASESLRTLCLAFKNIDDSSVENDIPDDGYTLIAVVGIKILCALGSRMKFKLV</sequence>
<dbReference type="SUPFAM" id="SSF81660">
    <property type="entry name" value="Metal cation-transporting ATPase, ATP-binding domain N"/>
    <property type="match status" value="1"/>
</dbReference>
<organism evidence="2 3">
    <name type="scientific">Prunus yedoensis var. nudiflora</name>
    <dbReference type="NCBI Taxonomy" id="2094558"/>
    <lineage>
        <taxon>Eukaryota</taxon>
        <taxon>Viridiplantae</taxon>
        <taxon>Streptophyta</taxon>
        <taxon>Embryophyta</taxon>
        <taxon>Tracheophyta</taxon>
        <taxon>Spermatophyta</taxon>
        <taxon>Magnoliopsida</taxon>
        <taxon>eudicotyledons</taxon>
        <taxon>Gunneridae</taxon>
        <taxon>Pentapetalae</taxon>
        <taxon>rosids</taxon>
        <taxon>fabids</taxon>
        <taxon>Rosales</taxon>
        <taxon>Rosaceae</taxon>
        <taxon>Amygdaloideae</taxon>
        <taxon>Amygdaleae</taxon>
        <taxon>Prunus</taxon>
    </lineage>
</organism>
<comment type="caution">
    <text evidence="2">The sequence shown here is derived from an EMBL/GenBank/DDBJ whole genome shotgun (WGS) entry which is preliminary data.</text>
</comment>
<dbReference type="GO" id="GO:0005388">
    <property type="term" value="F:P-type calcium transporter activity"/>
    <property type="evidence" value="ECO:0007669"/>
    <property type="project" value="TreeGrafter"/>
</dbReference>
<protein>
    <submittedName>
        <fullName evidence="2">Uncharacterized protein</fullName>
    </submittedName>
</protein>
<dbReference type="GO" id="GO:0005886">
    <property type="term" value="C:plasma membrane"/>
    <property type="evidence" value="ECO:0007669"/>
    <property type="project" value="TreeGrafter"/>
</dbReference>
<dbReference type="PANTHER" id="PTHR24093:SF462">
    <property type="entry name" value="CALCIUM-TRANSPORTING ATPASE 11, PLASMA MEMBRANE-TYPE-RELATED"/>
    <property type="match status" value="1"/>
</dbReference>
<dbReference type="InterPro" id="IPR023299">
    <property type="entry name" value="ATPase_P-typ_cyto_dom_N"/>
</dbReference>
<dbReference type="PANTHER" id="PTHR24093">
    <property type="entry name" value="CATION TRANSPORTING ATPASE"/>
    <property type="match status" value="1"/>
</dbReference>
<dbReference type="Proteomes" id="UP000250321">
    <property type="component" value="Unassembled WGS sequence"/>
</dbReference>
<dbReference type="GO" id="GO:0000166">
    <property type="term" value="F:nucleotide binding"/>
    <property type="evidence" value="ECO:0007669"/>
    <property type="project" value="InterPro"/>
</dbReference>
<dbReference type="FunFam" id="3.40.1110.10:FF:000011">
    <property type="entry name" value="Calcium-transporting ATPase"/>
    <property type="match status" value="1"/>
</dbReference>
<evidence type="ECO:0000313" key="3">
    <source>
        <dbReference type="Proteomes" id="UP000250321"/>
    </source>
</evidence>
<dbReference type="STRING" id="2094558.A0A314U8I3"/>
<keyword evidence="3" id="KW-1185">Reference proteome</keyword>
<reference evidence="2 3" key="1">
    <citation type="submission" date="2018-02" db="EMBL/GenBank/DDBJ databases">
        <title>Draft genome of wild Prunus yedoensis var. nudiflora.</title>
        <authorList>
            <person name="Baek S."/>
            <person name="Kim J.-H."/>
            <person name="Choi K."/>
            <person name="Kim G.-B."/>
            <person name="Cho A."/>
            <person name="Jang H."/>
            <person name="Shin C.-H."/>
            <person name="Yu H.-J."/>
            <person name="Mun J.-H."/>
        </authorList>
    </citation>
    <scope>NUCLEOTIDE SEQUENCE [LARGE SCALE GENOMIC DNA]</scope>
    <source>
        <strain evidence="3">cv. Jeju island</strain>
        <tissue evidence="2">Leaf</tissue>
    </source>
</reference>
<proteinExistence type="predicted"/>
<dbReference type="Gene3D" id="3.40.1110.10">
    <property type="entry name" value="Calcium-transporting ATPase, cytoplasmic domain N"/>
    <property type="match status" value="1"/>
</dbReference>
<evidence type="ECO:0000256" key="1">
    <source>
        <dbReference type="ARBA" id="ARBA00022842"/>
    </source>
</evidence>
<dbReference type="OrthoDB" id="3352408at2759"/>
<accession>A0A314U8I3</accession>
<evidence type="ECO:0000313" key="2">
    <source>
        <dbReference type="EMBL" id="PQM33727.1"/>
    </source>
</evidence>
<dbReference type="AlphaFoldDB" id="A0A314U8I3"/>
<keyword evidence="1" id="KW-0460">Magnesium</keyword>